<dbReference type="Proteomes" id="UP000494106">
    <property type="component" value="Unassembled WGS sequence"/>
</dbReference>
<keyword evidence="3" id="KW-1185">Reference proteome</keyword>
<name>A0A8S1AEY8_ARCPL</name>
<gene>
    <name evidence="2" type="ORF">APLA_LOCUS9434</name>
</gene>
<keyword evidence="1" id="KW-0732">Signal</keyword>
<accession>A0A8S1AEY8</accession>
<sequence length="237" mass="26076">MLMKTIIFAILAVGALAQEFTLQRLPSVELKNMLTTQCQKNGAEDKVDEVENSGKAFVECVKGLFDVDTLKREIEEARPNGALDEVFKKYCAKTPQLKSCIHNLLDGVTPCVDTEAKGHITEAKNATDLLIDFVCYKDGDRIALFIAEGGPQCFQSKVNEIKTCGDTLRNSVSSVEEAKSLTVEQRCAKYDELVTCVVGKLETCDTPTPSNMFESLAKYVRNSTPCPVSTTYIISIL</sequence>
<protein>
    <submittedName>
        <fullName evidence="2">Uncharacterized protein</fullName>
    </submittedName>
</protein>
<dbReference type="Pfam" id="PF07165">
    <property type="entry name" value="DUF1397"/>
    <property type="match status" value="1"/>
</dbReference>
<feature type="signal peptide" evidence="1">
    <location>
        <begin position="1"/>
        <end position="17"/>
    </location>
</feature>
<dbReference type="AlphaFoldDB" id="A0A8S1AEY8"/>
<evidence type="ECO:0000256" key="1">
    <source>
        <dbReference type="SAM" id="SignalP"/>
    </source>
</evidence>
<dbReference type="PANTHER" id="PTHR20997:SF2">
    <property type="entry name" value="EG:BACR42I17.2 PROTEIN-RELATED"/>
    <property type="match status" value="1"/>
</dbReference>
<dbReference type="PANTHER" id="PTHR20997">
    <property type="entry name" value="EG:BACR42I17.2 PROTEIN-RELATED"/>
    <property type="match status" value="1"/>
</dbReference>
<proteinExistence type="predicted"/>
<feature type="chain" id="PRO_5035821382" evidence="1">
    <location>
        <begin position="18"/>
        <end position="237"/>
    </location>
</feature>
<comment type="caution">
    <text evidence="2">The sequence shown here is derived from an EMBL/GenBank/DDBJ whole genome shotgun (WGS) entry which is preliminary data.</text>
</comment>
<dbReference type="OrthoDB" id="6512861at2759"/>
<dbReference type="InterPro" id="IPR009832">
    <property type="entry name" value="DUF1397"/>
</dbReference>
<evidence type="ECO:0000313" key="2">
    <source>
        <dbReference type="EMBL" id="CAB3243318.1"/>
    </source>
</evidence>
<dbReference type="EMBL" id="CADEBC010000519">
    <property type="protein sequence ID" value="CAB3243318.1"/>
    <property type="molecule type" value="Genomic_DNA"/>
</dbReference>
<reference evidence="2 3" key="1">
    <citation type="submission" date="2020-04" db="EMBL/GenBank/DDBJ databases">
        <authorList>
            <person name="Wallbank WR R."/>
            <person name="Pardo Diaz C."/>
            <person name="Kozak K."/>
            <person name="Martin S."/>
            <person name="Jiggins C."/>
            <person name="Moest M."/>
            <person name="Warren A I."/>
            <person name="Byers J.R.P. K."/>
            <person name="Montejo-Kovacevich G."/>
            <person name="Yen C E."/>
        </authorList>
    </citation>
    <scope>NUCLEOTIDE SEQUENCE [LARGE SCALE GENOMIC DNA]</scope>
</reference>
<organism evidence="2 3">
    <name type="scientific">Arctia plantaginis</name>
    <name type="common">Wood tiger moth</name>
    <name type="synonym">Phalaena plantaginis</name>
    <dbReference type="NCBI Taxonomy" id="874455"/>
    <lineage>
        <taxon>Eukaryota</taxon>
        <taxon>Metazoa</taxon>
        <taxon>Ecdysozoa</taxon>
        <taxon>Arthropoda</taxon>
        <taxon>Hexapoda</taxon>
        <taxon>Insecta</taxon>
        <taxon>Pterygota</taxon>
        <taxon>Neoptera</taxon>
        <taxon>Endopterygota</taxon>
        <taxon>Lepidoptera</taxon>
        <taxon>Glossata</taxon>
        <taxon>Ditrysia</taxon>
        <taxon>Noctuoidea</taxon>
        <taxon>Erebidae</taxon>
        <taxon>Arctiinae</taxon>
        <taxon>Arctia</taxon>
    </lineage>
</organism>
<evidence type="ECO:0000313" key="3">
    <source>
        <dbReference type="Proteomes" id="UP000494106"/>
    </source>
</evidence>